<feature type="compositionally biased region" description="Basic and acidic residues" evidence="5">
    <location>
        <begin position="607"/>
        <end position="648"/>
    </location>
</feature>
<feature type="region of interest" description="Disordered" evidence="5">
    <location>
        <begin position="865"/>
        <end position="908"/>
    </location>
</feature>
<dbReference type="GO" id="GO:0006325">
    <property type="term" value="P:chromatin organization"/>
    <property type="evidence" value="ECO:0007669"/>
    <property type="project" value="UniProtKB-KW"/>
</dbReference>
<feature type="compositionally biased region" description="Polar residues" evidence="5">
    <location>
        <begin position="738"/>
        <end position="768"/>
    </location>
</feature>
<feature type="region of interest" description="Disordered" evidence="5">
    <location>
        <begin position="90"/>
        <end position="183"/>
    </location>
</feature>
<dbReference type="PROSITE" id="PS01359">
    <property type="entry name" value="ZF_PHD_1"/>
    <property type="match status" value="1"/>
</dbReference>
<evidence type="ECO:0000256" key="2">
    <source>
        <dbReference type="ARBA" id="ARBA00022771"/>
    </source>
</evidence>
<feature type="compositionally biased region" description="Polar residues" evidence="5">
    <location>
        <begin position="777"/>
        <end position="803"/>
    </location>
</feature>
<evidence type="ECO:0000256" key="1">
    <source>
        <dbReference type="ARBA" id="ARBA00022723"/>
    </source>
</evidence>
<gene>
    <name evidence="7" type="ORF">POCULU_LOCUS3891</name>
</gene>
<dbReference type="Pfam" id="PF20826">
    <property type="entry name" value="PHD_5"/>
    <property type="match status" value="1"/>
</dbReference>
<dbReference type="GO" id="GO:0008270">
    <property type="term" value="F:zinc ion binding"/>
    <property type="evidence" value="ECO:0007669"/>
    <property type="project" value="UniProtKB-KW"/>
</dbReference>
<evidence type="ECO:0000256" key="3">
    <source>
        <dbReference type="ARBA" id="ARBA00022833"/>
    </source>
</evidence>
<feature type="compositionally biased region" description="Low complexity" evidence="5">
    <location>
        <begin position="492"/>
        <end position="503"/>
    </location>
</feature>
<dbReference type="EMBL" id="CAJVPJ010000464">
    <property type="protein sequence ID" value="CAG8527471.1"/>
    <property type="molecule type" value="Genomic_DNA"/>
</dbReference>
<dbReference type="InterPro" id="IPR046341">
    <property type="entry name" value="SET_dom_sf"/>
</dbReference>
<accession>A0A9N9AG79</accession>
<dbReference type="SMART" id="SM00249">
    <property type="entry name" value="PHD"/>
    <property type="match status" value="1"/>
</dbReference>
<dbReference type="GO" id="GO:0006355">
    <property type="term" value="P:regulation of DNA-templated transcription"/>
    <property type="evidence" value="ECO:0007669"/>
    <property type="project" value="TreeGrafter"/>
</dbReference>
<dbReference type="PANTHER" id="PTHR46462">
    <property type="entry name" value="UPSET, ISOFORM A"/>
    <property type="match status" value="1"/>
</dbReference>
<dbReference type="PROSITE" id="PS50280">
    <property type="entry name" value="SET"/>
    <property type="match status" value="1"/>
</dbReference>
<feature type="compositionally biased region" description="Basic and acidic residues" evidence="5">
    <location>
        <begin position="819"/>
        <end position="846"/>
    </location>
</feature>
<dbReference type="PANTHER" id="PTHR46462:SF3">
    <property type="entry name" value="UPSET, ISOFORM A"/>
    <property type="match status" value="1"/>
</dbReference>
<organism evidence="7 8">
    <name type="scientific">Paraglomus occultum</name>
    <dbReference type="NCBI Taxonomy" id="144539"/>
    <lineage>
        <taxon>Eukaryota</taxon>
        <taxon>Fungi</taxon>
        <taxon>Fungi incertae sedis</taxon>
        <taxon>Mucoromycota</taxon>
        <taxon>Glomeromycotina</taxon>
        <taxon>Glomeromycetes</taxon>
        <taxon>Paraglomerales</taxon>
        <taxon>Paraglomeraceae</taxon>
        <taxon>Paraglomus</taxon>
    </lineage>
</organism>
<feature type="compositionally biased region" description="Basic residues" evidence="5">
    <location>
        <begin position="563"/>
        <end position="573"/>
    </location>
</feature>
<dbReference type="CDD" id="cd15550">
    <property type="entry name" value="PHD_MLL5"/>
    <property type="match status" value="1"/>
</dbReference>
<feature type="compositionally biased region" description="Polar residues" evidence="5">
    <location>
        <begin position="1054"/>
        <end position="1074"/>
    </location>
</feature>
<comment type="caution">
    <text evidence="7">The sequence shown here is derived from an EMBL/GenBank/DDBJ whole genome shotgun (WGS) entry which is preliminary data.</text>
</comment>
<feature type="compositionally biased region" description="Basic and acidic residues" evidence="5">
    <location>
        <begin position="684"/>
        <end position="694"/>
    </location>
</feature>
<feature type="compositionally biased region" description="Basic and acidic residues" evidence="5">
    <location>
        <begin position="953"/>
        <end position="964"/>
    </location>
</feature>
<evidence type="ECO:0000259" key="6">
    <source>
        <dbReference type="PROSITE" id="PS50280"/>
    </source>
</evidence>
<keyword evidence="4" id="KW-0156">Chromatin regulator</keyword>
<dbReference type="Pfam" id="PF00856">
    <property type="entry name" value="SET"/>
    <property type="match status" value="1"/>
</dbReference>
<feature type="domain" description="SET" evidence="6">
    <location>
        <begin position="282"/>
        <end position="410"/>
    </location>
</feature>
<feature type="region of interest" description="Disordered" evidence="5">
    <location>
        <begin position="556"/>
        <end position="581"/>
    </location>
</feature>
<dbReference type="SUPFAM" id="SSF82199">
    <property type="entry name" value="SET domain"/>
    <property type="match status" value="1"/>
</dbReference>
<evidence type="ECO:0000256" key="5">
    <source>
        <dbReference type="SAM" id="MobiDB-lite"/>
    </source>
</evidence>
<feature type="compositionally biased region" description="Low complexity" evidence="5">
    <location>
        <begin position="977"/>
        <end position="990"/>
    </location>
</feature>
<dbReference type="InterPro" id="IPR011011">
    <property type="entry name" value="Znf_FYVE_PHD"/>
</dbReference>
<dbReference type="Gene3D" id="2.170.270.10">
    <property type="entry name" value="SET domain"/>
    <property type="match status" value="1"/>
</dbReference>
<feature type="region of interest" description="Disordered" evidence="5">
    <location>
        <begin position="932"/>
        <end position="1312"/>
    </location>
</feature>
<feature type="compositionally biased region" description="Basic and acidic residues" evidence="5">
    <location>
        <begin position="90"/>
        <end position="110"/>
    </location>
</feature>
<feature type="compositionally biased region" description="Polar residues" evidence="5">
    <location>
        <begin position="1294"/>
        <end position="1303"/>
    </location>
</feature>
<evidence type="ECO:0000313" key="8">
    <source>
        <dbReference type="Proteomes" id="UP000789572"/>
    </source>
</evidence>
<feature type="compositionally biased region" description="Low complexity" evidence="5">
    <location>
        <begin position="1028"/>
        <end position="1038"/>
    </location>
</feature>
<evidence type="ECO:0000256" key="4">
    <source>
        <dbReference type="ARBA" id="ARBA00022853"/>
    </source>
</evidence>
<dbReference type="InterPro" id="IPR013083">
    <property type="entry name" value="Znf_RING/FYVE/PHD"/>
</dbReference>
<keyword evidence="3" id="KW-0862">Zinc</keyword>
<feature type="compositionally biased region" description="Polar residues" evidence="5">
    <location>
        <begin position="967"/>
        <end position="976"/>
    </location>
</feature>
<feature type="compositionally biased region" description="Low complexity" evidence="5">
    <location>
        <begin position="1105"/>
        <end position="1134"/>
    </location>
</feature>
<feature type="compositionally biased region" description="Low complexity" evidence="5">
    <location>
        <begin position="1273"/>
        <end position="1287"/>
    </location>
</feature>
<dbReference type="GO" id="GO:0070210">
    <property type="term" value="C:Rpd3L-Expanded complex"/>
    <property type="evidence" value="ECO:0007669"/>
    <property type="project" value="TreeGrafter"/>
</dbReference>
<dbReference type="SMART" id="SM00317">
    <property type="entry name" value="SET"/>
    <property type="match status" value="1"/>
</dbReference>
<dbReference type="GO" id="GO:0034967">
    <property type="term" value="C:Set3 complex"/>
    <property type="evidence" value="ECO:0007669"/>
    <property type="project" value="TreeGrafter"/>
</dbReference>
<feature type="compositionally biased region" description="Polar residues" evidence="5">
    <location>
        <begin position="671"/>
        <end position="681"/>
    </location>
</feature>
<dbReference type="OrthoDB" id="1700726at2759"/>
<dbReference type="SUPFAM" id="SSF57903">
    <property type="entry name" value="FYVE/PHD zinc finger"/>
    <property type="match status" value="1"/>
</dbReference>
<reference evidence="7" key="1">
    <citation type="submission" date="2021-06" db="EMBL/GenBank/DDBJ databases">
        <authorList>
            <person name="Kallberg Y."/>
            <person name="Tangrot J."/>
            <person name="Rosling A."/>
        </authorList>
    </citation>
    <scope>NUCLEOTIDE SEQUENCE</scope>
    <source>
        <strain evidence="7">IA702</strain>
    </source>
</reference>
<feature type="compositionally biased region" description="Polar residues" evidence="5">
    <location>
        <begin position="894"/>
        <end position="908"/>
    </location>
</feature>
<dbReference type="InterPro" id="IPR001214">
    <property type="entry name" value="SET_dom"/>
</dbReference>
<feature type="compositionally biased region" description="Basic and acidic residues" evidence="5">
    <location>
        <begin position="1161"/>
        <end position="1202"/>
    </location>
</feature>
<proteinExistence type="predicted"/>
<keyword evidence="1" id="KW-0479">Metal-binding</keyword>
<evidence type="ECO:0000313" key="7">
    <source>
        <dbReference type="EMBL" id="CAG8527471.1"/>
    </source>
</evidence>
<feature type="compositionally biased region" description="Polar residues" evidence="5">
    <location>
        <begin position="714"/>
        <end position="726"/>
    </location>
</feature>
<dbReference type="InterPro" id="IPR019786">
    <property type="entry name" value="Zinc_finger_PHD-type_CS"/>
</dbReference>
<dbReference type="Proteomes" id="UP000789572">
    <property type="component" value="Unassembled WGS sequence"/>
</dbReference>
<feature type="compositionally biased region" description="Acidic residues" evidence="5">
    <location>
        <begin position="159"/>
        <end position="174"/>
    </location>
</feature>
<dbReference type="Gene3D" id="3.30.40.10">
    <property type="entry name" value="Zinc/RING finger domain, C3HC4 (zinc finger)"/>
    <property type="match status" value="1"/>
</dbReference>
<keyword evidence="2" id="KW-0863">Zinc-finger</keyword>
<dbReference type="InterPro" id="IPR001965">
    <property type="entry name" value="Znf_PHD"/>
</dbReference>
<feature type="region of interest" description="Disordered" evidence="5">
    <location>
        <begin position="599"/>
        <end position="851"/>
    </location>
</feature>
<protein>
    <submittedName>
        <fullName evidence="7">5946_t:CDS:1</fullName>
    </submittedName>
</protein>
<feature type="region of interest" description="Disordered" evidence="5">
    <location>
        <begin position="478"/>
        <end position="503"/>
    </location>
</feature>
<name>A0A9N9AG79_9GLOM</name>
<sequence length="1312" mass="146562">MSDTDVPNEKKEHMIPMESEDPGEIRCICDYTDDDGYTIQCEQCAVWQHITCVIKDQIPEKYLCDRCHPRTMHVERANERQRSLREAGELTKQAEPETQHNDQQDSDVKPSRRSTRKISNTRARRPTASGKESSASPPQPEQNQKRRLKNGRNYVRESNDEDDQDTFDNDEDEATHDFPYTQITENNIVRKEVEELFRTVLSQYQRQAQDRKRSLSQSSATKLSTIDILGDIGKKSQTRQSGNTTKDIITTRSSTPKADLARQLVRVERESLAHPVIEPVVKKIRVTDTNRKQNCITYGLFAETNISPKQFIFEFKGEVSLKSAYQADPSNNYFLLGVAQPFVLFHPLIDLCVDARSSGNKTRFIRRSCHPNAETRSIMVPGEEEQRIHLGVFAKGEAIQKGKEITVGWDWEPNHVAFSLIEGKDDVFDDDLDIASRRKKMLDVASAILNITDCACETMDSCIIYKMIREGKLKTASTSASTSARRLHGSESESSNSKTVSISGLSESDSAAITNDSAPYFAQVADSKEDPMSSPITCGLPLKQYLVELHLREAKADSDANRNNRKGVSKRKSSQLTTAASTITTVESPIIPPIKTINEEYSSSEINESKDTKRLQEKEVVTSEKGLEAKKPRIRSDDKRNVDDRDLLSPEPLTSIVPAKRGANKEKPGNFNKQQGSNLQTKRQKLDNDLEKSLKPTRITLTTEVDDEKEEQTTHSSLSNETQSLTPVRATSVPLKHVSSTPQETLLVAQPNQMTRPISKNYYQQQAKLGSKDDQSVTESHFTKSSVPSPVIQSPASSDTLQTVVKLENEPKNLNNEVTSERERRNNERSDPLRMSSTDKEPERPSVTRKLSLLEYKNMQQAELNKASGERVAERMLASSSPSVAQLKSDADINANTNSKQVARNNPPTMAVKAKLSMKEYRAKKLLEAANVSSEANAEAPKIGEPSCLSSNEKFDTIGSKGEEALETSNTQNPETSVVSKVSASLSKSSKQPDVSLDASSAAQDDYFPEDLPIEVYRPGDGVRFGDSTDMSQSSSSYDDVRGRRSPVYKDYTSPLSNDGSLQSTRTYTSSQRGSRYGQFRGRPFRGLPGTSERGRYHGPHYFNSSSVSSMSSLQSTSRTGQTSASPPSSSAAPYDPENPDGQTLGDARVRDYPRQGVNNERPERERWYNDRPSWRDRDRERDDIRKDWSKRQDYHYRDRDYGSGADVSRYSMGPRRPSGPVPYQDRYAMSSSSGTRAPAYTTRRNIGEDASSMTISSRNDMMDLSGNSSILPTGPATSSSSSPSGSIKPGELSPSSSNSIQRYTDDIRRRR</sequence>
<keyword evidence="8" id="KW-1185">Reference proteome</keyword>
<feature type="compositionally biased region" description="Polar residues" evidence="5">
    <location>
        <begin position="1252"/>
        <end position="1272"/>
    </location>
</feature>